<protein>
    <submittedName>
        <fullName evidence="1">Uncharacterized protein</fullName>
    </submittedName>
</protein>
<dbReference type="EMBL" id="PDKK01000004">
    <property type="protein sequence ID" value="RXK06289.1"/>
    <property type="molecule type" value="Genomic_DNA"/>
</dbReference>
<sequence length="116" mass="13362">MKSPKGFGKKYFSFASILAHSVQIKIENQITIAKKTLRYSTSKDIDELKEDDPPKLLNSISVLTKLNKPYHCDCAFRKKTKLAVSLFKFIPRCPYYTTYFAFRRTGVHPPLNISNI</sequence>
<keyword evidence="2" id="KW-1185">Reference proteome</keyword>
<gene>
    <name evidence="1" type="ORF">CRV07_06210</name>
</gene>
<proteinExistence type="predicted"/>
<evidence type="ECO:0000313" key="2">
    <source>
        <dbReference type="Proteomes" id="UP000289758"/>
    </source>
</evidence>
<name>A0A4Q1AR95_9BACT</name>
<dbReference type="RefSeq" id="WP_129086887.1">
    <property type="nucleotide sequence ID" value="NZ_CP053836.1"/>
</dbReference>
<accession>A0A4Q1AR95</accession>
<organism evidence="1 2">
    <name type="scientific">Halarcobacter ebronensis</name>
    <dbReference type="NCBI Taxonomy" id="1462615"/>
    <lineage>
        <taxon>Bacteria</taxon>
        <taxon>Pseudomonadati</taxon>
        <taxon>Campylobacterota</taxon>
        <taxon>Epsilonproteobacteria</taxon>
        <taxon>Campylobacterales</taxon>
        <taxon>Arcobacteraceae</taxon>
        <taxon>Halarcobacter</taxon>
    </lineage>
</organism>
<reference evidence="1 2" key="1">
    <citation type="submission" date="2017-10" db="EMBL/GenBank/DDBJ databases">
        <title>Genomics of the genus Arcobacter.</title>
        <authorList>
            <person name="Perez-Cataluna A."/>
            <person name="Figueras M.J."/>
        </authorList>
    </citation>
    <scope>NUCLEOTIDE SEQUENCE [LARGE SCALE GENOMIC DNA]</scope>
    <source>
        <strain evidence="1 2">CECT 8441</strain>
    </source>
</reference>
<dbReference type="Proteomes" id="UP000289758">
    <property type="component" value="Unassembled WGS sequence"/>
</dbReference>
<dbReference type="AlphaFoldDB" id="A0A4Q1AR95"/>
<dbReference type="OrthoDB" id="5344079at2"/>
<comment type="caution">
    <text evidence="1">The sequence shown here is derived from an EMBL/GenBank/DDBJ whole genome shotgun (WGS) entry which is preliminary data.</text>
</comment>
<evidence type="ECO:0000313" key="1">
    <source>
        <dbReference type="EMBL" id="RXK06289.1"/>
    </source>
</evidence>